<accession>A0A3N4I3K9</accession>
<name>A0A3N4I3K9_ASCIM</name>
<sequence length="110" mass="12146">MAFLGMRIFAKKWPTPVSTFLRSLSDRELLLPSTVADLRIPARPTWMKPMAPFFIAGGVIFYGINSFANMMMLSAYLPSPASVRVGGTNNPDVGDEYKNDPRNPLTAGKH</sequence>
<keyword evidence="2" id="KW-0472">Membrane</keyword>
<dbReference type="GO" id="GO:0045259">
    <property type="term" value="C:proton-transporting ATP synthase complex"/>
    <property type="evidence" value="ECO:0007669"/>
    <property type="project" value="InterPro"/>
</dbReference>
<evidence type="ECO:0000256" key="1">
    <source>
        <dbReference type="SAM" id="MobiDB-lite"/>
    </source>
</evidence>
<keyword evidence="2" id="KW-1133">Transmembrane helix</keyword>
<protein>
    <submittedName>
        <fullName evidence="3">Uncharacterized protein</fullName>
    </submittedName>
</protein>
<keyword evidence="2" id="KW-0812">Transmembrane</keyword>
<dbReference type="Pfam" id="PF04911">
    <property type="entry name" value="ATP-synt_J"/>
    <property type="match status" value="1"/>
</dbReference>
<proteinExistence type="predicted"/>
<evidence type="ECO:0000313" key="3">
    <source>
        <dbReference type="EMBL" id="RPA80589.1"/>
    </source>
</evidence>
<evidence type="ECO:0000256" key="2">
    <source>
        <dbReference type="SAM" id="Phobius"/>
    </source>
</evidence>
<dbReference type="OrthoDB" id="5520611at2759"/>
<dbReference type="AlphaFoldDB" id="A0A3N4I3K9"/>
<feature type="transmembrane region" description="Helical" evidence="2">
    <location>
        <begin position="53"/>
        <end position="77"/>
    </location>
</feature>
<dbReference type="EMBL" id="ML119686">
    <property type="protein sequence ID" value="RPA80589.1"/>
    <property type="molecule type" value="Genomic_DNA"/>
</dbReference>
<dbReference type="InterPro" id="IPR006995">
    <property type="entry name" value="ATP_synth_F0_jsu"/>
</dbReference>
<gene>
    <name evidence="3" type="ORF">BJ508DRAFT_327130</name>
</gene>
<evidence type="ECO:0000313" key="4">
    <source>
        <dbReference type="Proteomes" id="UP000275078"/>
    </source>
</evidence>
<feature type="region of interest" description="Disordered" evidence="1">
    <location>
        <begin position="87"/>
        <end position="110"/>
    </location>
</feature>
<reference evidence="3 4" key="1">
    <citation type="journal article" date="2018" name="Nat. Ecol. Evol.">
        <title>Pezizomycetes genomes reveal the molecular basis of ectomycorrhizal truffle lifestyle.</title>
        <authorList>
            <person name="Murat C."/>
            <person name="Payen T."/>
            <person name="Noel B."/>
            <person name="Kuo A."/>
            <person name="Morin E."/>
            <person name="Chen J."/>
            <person name="Kohler A."/>
            <person name="Krizsan K."/>
            <person name="Balestrini R."/>
            <person name="Da Silva C."/>
            <person name="Montanini B."/>
            <person name="Hainaut M."/>
            <person name="Levati E."/>
            <person name="Barry K.W."/>
            <person name="Belfiori B."/>
            <person name="Cichocki N."/>
            <person name="Clum A."/>
            <person name="Dockter R.B."/>
            <person name="Fauchery L."/>
            <person name="Guy J."/>
            <person name="Iotti M."/>
            <person name="Le Tacon F."/>
            <person name="Lindquist E.A."/>
            <person name="Lipzen A."/>
            <person name="Malagnac F."/>
            <person name="Mello A."/>
            <person name="Molinier V."/>
            <person name="Miyauchi S."/>
            <person name="Poulain J."/>
            <person name="Riccioni C."/>
            <person name="Rubini A."/>
            <person name="Sitrit Y."/>
            <person name="Splivallo R."/>
            <person name="Traeger S."/>
            <person name="Wang M."/>
            <person name="Zifcakova L."/>
            <person name="Wipf D."/>
            <person name="Zambonelli A."/>
            <person name="Paolocci F."/>
            <person name="Nowrousian M."/>
            <person name="Ottonello S."/>
            <person name="Baldrian P."/>
            <person name="Spatafora J.W."/>
            <person name="Henrissat B."/>
            <person name="Nagy L.G."/>
            <person name="Aury J.M."/>
            <person name="Wincker P."/>
            <person name="Grigoriev I.V."/>
            <person name="Bonfante P."/>
            <person name="Martin F.M."/>
        </authorList>
    </citation>
    <scope>NUCLEOTIDE SEQUENCE [LARGE SCALE GENOMIC DNA]</scope>
    <source>
        <strain evidence="3 4">RN42</strain>
    </source>
</reference>
<dbReference type="PANTHER" id="PTHR28060:SF1">
    <property type="entry name" value="ATP SYNTHASE SUBUNIT J, MITOCHONDRIAL"/>
    <property type="match status" value="1"/>
</dbReference>
<organism evidence="3 4">
    <name type="scientific">Ascobolus immersus RN42</name>
    <dbReference type="NCBI Taxonomy" id="1160509"/>
    <lineage>
        <taxon>Eukaryota</taxon>
        <taxon>Fungi</taxon>
        <taxon>Dikarya</taxon>
        <taxon>Ascomycota</taxon>
        <taxon>Pezizomycotina</taxon>
        <taxon>Pezizomycetes</taxon>
        <taxon>Pezizales</taxon>
        <taxon>Ascobolaceae</taxon>
        <taxon>Ascobolus</taxon>
    </lineage>
</organism>
<dbReference type="Proteomes" id="UP000275078">
    <property type="component" value="Unassembled WGS sequence"/>
</dbReference>
<dbReference type="PANTHER" id="PTHR28060">
    <property type="entry name" value="ATP SYNTHASE SUBUNIT J, MITOCHONDRIAL"/>
    <property type="match status" value="1"/>
</dbReference>
<dbReference type="GO" id="GO:0046933">
    <property type="term" value="F:proton-transporting ATP synthase activity, rotational mechanism"/>
    <property type="evidence" value="ECO:0007669"/>
    <property type="project" value="TreeGrafter"/>
</dbReference>
<keyword evidence="4" id="KW-1185">Reference proteome</keyword>